<name>A0A069RFA7_PEPLI</name>
<evidence type="ECO:0000256" key="1">
    <source>
        <dbReference type="ARBA" id="ARBA00008059"/>
    </source>
</evidence>
<dbReference type="GO" id="GO:0005524">
    <property type="term" value="F:ATP binding"/>
    <property type="evidence" value="ECO:0007669"/>
    <property type="project" value="UniProtKB-KW"/>
</dbReference>
<organism evidence="5 6">
    <name type="scientific">Peptoclostridium litorale DSM 5388</name>
    <dbReference type="NCBI Taxonomy" id="1121324"/>
    <lineage>
        <taxon>Bacteria</taxon>
        <taxon>Bacillati</taxon>
        <taxon>Bacillota</taxon>
        <taxon>Clostridia</taxon>
        <taxon>Peptostreptococcales</taxon>
        <taxon>Peptoclostridiaceae</taxon>
        <taxon>Peptoclostridium</taxon>
    </lineage>
</organism>
<comment type="caution">
    <text evidence="5">The sequence shown here is derived from an EMBL/GenBank/DDBJ whole genome shotgun (WGS) entry which is preliminary data.</text>
</comment>
<dbReference type="SUPFAM" id="SSF52540">
    <property type="entry name" value="P-loop containing nucleoside triphosphate hydrolases"/>
    <property type="match status" value="1"/>
</dbReference>
<dbReference type="RefSeq" id="WP_038264184.1">
    <property type="nucleotide sequence ID" value="NZ_JJMM01000010.1"/>
</dbReference>
<dbReference type="PANTHER" id="PTHR30050">
    <property type="entry name" value="CHROMOSOMAL REPLICATION INITIATOR PROTEIN DNAA"/>
    <property type="match status" value="1"/>
</dbReference>
<accession>A0A069RFA7</accession>
<gene>
    <name evidence="5" type="ORF">CLIT_10c04410</name>
</gene>
<dbReference type="CDD" id="cd00009">
    <property type="entry name" value="AAA"/>
    <property type="match status" value="1"/>
</dbReference>
<dbReference type="STRING" id="1121324.CLIT_10c04410"/>
<comment type="similarity">
    <text evidence="1">Belongs to the IS21/IS1162 putative ATP-binding protein family.</text>
</comment>
<dbReference type="SMART" id="SM00382">
    <property type="entry name" value="AAA"/>
    <property type="match status" value="1"/>
</dbReference>
<evidence type="ECO:0000256" key="2">
    <source>
        <dbReference type="ARBA" id="ARBA00022741"/>
    </source>
</evidence>
<dbReference type="Pfam" id="PF01695">
    <property type="entry name" value="IstB_IS21"/>
    <property type="match status" value="1"/>
</dbReference>
<dbReference type="InterPro" id="IPR047661">
    <property type="entry name" value="IstB"/>
</dbReference>
<keyword evidence="6" id="KW-1185">Reference proteome</keyword>
<sequence>MYLEKIENCCKQLKLSTNILKNIPEIKAQSNEEFLAKILEMEVEHREINRKQRYLKQANFDLIKTFENYSFDQIEIPANITVEEIKAAAFLERNENLILYGPVGTGKTHLATAIGVAACNNAKRARFYRTAALVNDLIDAKATGTLKKLLNQFEKIDLLICDEWGYIPIDVEGAKLLYQVISDFYEKKSLIITTNLEFSKWNGIFYDEKLTNAIIDRMVHHSHLLVFNGPSFRIEHSLMKTN</sequence>
<dbReference type="InterPro" id="IPR028350">
    <property type="entry name" value="DNAC/IstB-like"/>
</dbReference>
<dbReference type="eggNOG" id="COG1484">
    <property type="taxonomic scope" value="Bacteria"/>
</dbReference>
<dbReference type="InterPro" id="IPR003593">
    <property type="entry name" value="AAA+_ATPase"/>
</dbReference>
<dbReference type="PIRSF" id="PIRSF003073">
    <property type="entry name" value="DNAC_TnpB_IstB"/>
    <property type="match status" value="1"/>
</dbReference>
<keyword evidence="3 5" id="KW-0067">ATP-binding</keyword>
<dbReference type="InterPro" id="IPR002611">
    <property type="entry name" value="IstB_ATP-bd"/>
</dbReference>
<dbReference type="NCBIfam" id="NF038214">
    <property type="entry name" value="IS21_help_AAA"/>
    <property type="match status" value="1"/>
</dbReference>
<evidence type="ECO:0000259" key="4">
    <source>
        <dbReference type="SMART" id="SM00382"/>
    </source>
</evidence>
<protein>
    <submittedName>
        <fullName evidence="5">Insertion sequence IS232 putative ATP-binding protein</fullName>
    </submittedName>
</protein>
<dbReference type="InterPro" id="IPR027417">
    <property type="entry name" value="P-loop_NTPase"/>
</dbReference>
<dbReference type="AlphaFoldDB" id="A0A069RFA7"/>
<dbReference type="EMBL" id="JJMM01000010">
    <property type="protein sequence ID" value="KDR95714.1"/>
    <property type="molecule type" value="Genomic_DNA"/>
</dbReference>
<evidence type="ECO:0000256" key="3">
    <source>
        <dbReference type="ARBA" id="ARBA00022840"/>
    </source>
</evidence>
<dbReference type="PANTHER" id="PTHR30050:SF4">
    <property type="entry name" value="ATP-BINDING PROTEIN RV3427C IN INSERTION SEQUENCE-RELATED"/>
    <property type="match status" value="1"/>
</dbReference>
<evidence type="ECO:0000313" key="5">
    <source>
        <dbReference type="EMBL" id="KDR95714.1"/>
    </source>
</evidence>
<reference evidence="5 6" key="1">
    <citation type="submission" date="2014-03" db="EMBL/GenBank/DDBJ databases">
        <title>Genome sequence of Clostridium litorale W6, DSM 5388.</title>
        <authorList>
            <person name="Poehlein A."/>
            <person name="Jagirdar A."/>
            <person name="Khonsari B."/>
            <person name="Chibani C.M."/>
            <person name="Gutierrez Gutierrez D.A."/>
            <person name="Davydova E."/>
            <person name="Alghaithi H.S."/>
            <person name="Nair K.P."/>
            <person name="Dhamotharan K."/>
            <person name="Chandran L."/>
            <person name="G W."/>
            <person name="Daniel R."/>
        </authorList>
    </citation>
    <scope>NUCLEOTIDE SEQUENCE [LARGE SCALE GENOMIC DNA]</scope>
    <source>
        <strain evidence="5 6">W6</strain>
    </source>
</reference>
<dbReference type="GO" id="GO:0006260">
    <property type="term" value="P:DNA replication"/>
    <property type="evidence" value="ECO:0007669"/>
    <property type="project" value="TreeGrafter"/>
</dbReference>
<keyword evidence="2" id="KW-0547">Nucleotide-binding</keyword>
<dbReference type="Gene3D" id="3.40.50.300">
    <property type="entry name" value="P-loop containing nucleotide triphosphate hydrolases"/>
    <property type="match status" value="1"/>
</dbReference>
<evidence type="ECO:0000313" key="6">
    <source>
        <dbReference type="Proteomes" id="UP000027946"/>
    </source>
</evidence>
<proteinExistence type="inferred from homology"/>
<feature type="domain" description="AAA+ ATPase" evidence="4">
    <location>
        <begin position="93"/>
        <end position="225"/>
    </location>
</feature>
<dbReference type="Proteomes" id="UP000027946">
    <property type="component" value="Unassembled WGS sequence"/>
</dbReference>